<name>A0A2J6QR56_HYAVF</name>
<organism evidence="1 2">
    <name type="scientific">Hyaloscypha variabilis (strain UAMH 11265 / GT02V1 / F)</name>
    <name type="common">Meliniomyces variabilis</name>
    <dbReference type="NCBI Taxonomy" id="1149755"/>
    <lineage>
        <taxon>Eukaryota</taxon>
        <taxon>Fungi</taxon>
        <taxon>Dikarya</taxon>
        <taxon>Ascomycota</taxon>
        <taxon>Pezizomycotina</taxon>
        <taxon>Leotiomycetes</taxon>
        <taxon>Helotiales</taxon>
        <taxon>Hyaloscyphaceae</taxon>
        <taxon>Hyaloscypha</taxon>
        <taxon>Hyaloscypha variabilis</taxon>
    </lineage>
</organism>
<dbReference type="OrthoDB" id="5425374at2759"/>
<sequence length="52" mass="6073">YIDNITIKGLKTYYSFKEGIPRIQRFILKYIKNLDTILEYIKCARAIISGSS</sequence>
<proteinExistence type="predicted"/>
<accession>A0A2J6QR56</accession>
<reference evidence="1 2" key="1">
    <citation type="submission" date="2016-04" db="EMBL/GenBank/DDBJ databases">
        <title>A degradative enzymes factory behind the ericoid mycorrhizal symbiosis.</title>
        <authorList>
            <consortium name="DOE Joint Genome Institute"/>
            <person name="Martino E."/>
            <person name="Morin E."/>
            <person name="Grelet G."/>
            <person name="Kuo A."/>
            <person name="Kohler A."/>
            <person name="Daghino S."/>
            <person name="Barry K."/>
            <person name="Choi C."/>
            <person name="Cichocki N."/>
            <person name="Clum A."/>
            <person name="Copeland A."/>
            <person name="Hainaut M."/>
            <person name="Haridas S."/>
            <person name="Labutti K."/>
            <person name="Lindquist E."/>
            <person name="Lipzen A."/>
            <person name="Khouja H.-R."/>
            <person name="Murat C."/>
            <person name="Ohm R."/>
            <person name="Olson A."/>
            <person name="Spatafora J."/>
            <person name="Veneault-Fourrey C."/>
            <person name="Henrissat B."/>
            <person name="Grigoriev I."/>
            <person name="Martin F."/>
            <person name="Perotto S."/>
        </authorList>
    </citation>
    <scope>NUCLEOTIDE SEQUENCE [LARGE SCALE GENOMIC DNA]</scope>
    <source>
        <strain evidence="1 2">F</strain>
    </source>
</reference>
<dbReference type="Proteomes" id="UP000235786">
    <property type="component" value="Unassembled WGS sequence"/>
</dbReference>
<dbReference type="AlphaFoldDB" id="A0A2J6QR56"/>
<dbReference type="EMBL" id="KZ614005">
    <property type="protein sequence ID" value="PMD28741.1"/>
    <property type="molecule type" value="Genomic_DNA"/>
</dbReference>
<feature type="non-terminal residue" evidence="1">
    <location>
        <position position="1"/>
    </location>
</feature>
<evidence type="ECO:0000313" key="1">
    <source>
        <dbReference type="EMBL" id="PMD28741.1"/>
    </source>
</evidence>
<gene>
    <name evidence="1" type="ORF">L207DRAFT_446724</name>
</gene>
<evidence type="ECO:0000313" key="2">
    <source>
        <dbReference type="Proteomes" id="UP000235786"/>
    </source>
</evidence>
<protein>
    <submittedName>
        <fullName evidence="1">Uncharacterized protein</fullName>
    </submittedName>
</protein>
<keyword evidence="2" id="KW-1185">Reference proteome</keyword>